<keyword evidence="1" id="KW-0472">Membrane</keyword>
<evidence type="ECO:0000256" key="1">
    <source>
        <dbReference type="SAM" id="Phobius"/>
    </source>
</evidence>
<sequence>MQFFLIACFFIQGDVIIIGFIENFQIISNIDDIIRRTATIVNLCKFQTYLIGCKFITSICYIFCSTINIDIWYSFRMRYFIIRFACVVWIRICILSHVTHFIISIVVVVIIFAVRRLCNIILIVCFIASSQ</sequence>
<organism evidence="2">
    <name type="scientific">Kallithea virus</name>
    <dbReference type="NCBI Taxonomy" id="1654582"/>
    <lineage>
        <taxon>Viruses</taxon>
        <taxon>Viruses incertae sedis</taxon>
        <taxon>Naldaviricetes</taxon>
        <taxon>Lefavirales</taxon>
        <taxon>Nudiviridae</taxon>
        <taxon>Alphanudivirus</taxon>
        <taxon>Alphanudivirus dromelanogasteris</taxon>
    </lineage>
</organism>
<feature type="transmembrane region" description="Helical" evidence="1">
    <location>
        <begin position="49"/>
        <end position="73"/>
    </location>
</feature>
<keyword evidence="1" id="KW-0812">Transmembrane</keyword>
<proteinExistence type="predicted"/>
<accession>A0A0F7KMS3</accession>
<keyword evidence="1" id="KW-1133">Transmembrane helix</keyword>
<evidence type="ECO:0000313" key="2">
    <source>
        <dbReference type="EMBL" id="AKH40373.1"/>
    </source>
</evidence>
<protein>
    <submittedName>
        <fullName evidence="2">ORF9</fullName>
    </submittedName>
</protein>
<name>A0A0F7KMS3_9VIRU</name>
<dbReference type="EMBL" id="KP714103">
    <property type="protein sequence ID" value="AKH40373.1"/>
    <property type="molecule type" value="Genomic_DNA"/>
</dbReference>
<feature type="transmembrane region" description="Helical" evidence="1">
    <location>
        <begin position="80"/>
        <end position="99"/>
    </location>
</feature>
<reference evidence="2" key="1">
    <citation type="journal article" date="2015" name="PLoS Biol.">
        <title>The Discovery, Distribution, and Evolution of Viruses Associated with Drosophila melanogaster.</title>
        <authorList>
            <person name="Webster C.L."/>
            <person name="Waldron F.M."/>
            <person name="Robertson S."/>
            <person name="Crowson D."/>
            <person name="Ferrari G."/>
            <person name="Quintana J.F."/>
            <person name="Brouqui J.M."/>
            <person name="Bayne E.H."/>
            <person name="Longdon B."/>
            <person name="Buck A.H."/>
            <person name="Lazzaro B.P."/>
            <person name="Akorli J."/>
            <person name="Haddrill P.R."/>
            <person name="Obbard D.J."/>
        </authorList>
    </citation>
    <scope>NUCLEOTIDE SEQUENCE</scope>
</reference>